<keyword evidence="2" id="KW-1185">Reference proteome</keyword>
<reference evidence="1" key="1">
    <citation type="submission" date="2013-09" db="EMBL/GenBank/DDBJ databases">
        <title>Draft Genome Sequence of five Lactobacillus helveticus strains CIRM-BIA 101T, 103, 104, 951 and 953 isolated from milk product.</title>
        <authorList>
            <person name="Valence F."/>
            <person name="Chuat V."/>
            <person name="Ma L."/>
            <person name="Creno S."/>
            <person name="Falentin H."/>
            <person name="Lortal S."/>
            <person name="Bizet C."/>
            <person name="Clermont D."/>
            <person name="Loux V."/>
            <person name="Bouchier C."/>
            <person name="Cousin S."/>
        </authorList>
    </citation>
    <scope>NUCLEOTIDE SEQUENCE [LARGE SCALE GENOMIC DNA]</scope>
    <source>
        <strain evidence="1">CIRM-BIA 951</strain>
    </source>
</reference>
<dbReference type="HOGENOM" id="CLU_3271854_0_0_9"/>
<proteinExistence type="predicted"/>
<dbReference type="Proteomes" id="UP000017248">
    <property type="component" value="Unassembled WGS sequence"/>
</dbReference>
<sequence>MKIIYHNRHQLDEKLEAELDAKYVDFTDLIKNADFLSLLLL</sequence>
<dbReference type="EMBL" id="CBUK010000139">
    <property type="protein sequence ID" value="CDI59094.1"/>
    <property type="molecule type" value="Genomic_DNA"/>
</dbReference>
<evidence type="ECO:0000313" key="2">
    <source>
        <dbReference type="Proteomes" id="UP000017248"/>
    </source>
</evidence>
<gene>
    <name evidence="1" type="ORF">LHCIRMBIA951_01840</name>
</gene>
<evidence type="ECO:0008006" key="3">
    <source>
        <dbReference type="Google" id="ProtNLM"/>
    </source>
</evidence>
<protein>
    <recommendedName>
        <fullName evidence="3">D-lactate dehydrogenase</fullName>
    </recommendedName>
</protein>
<comment type="caution">
    <text evidence="1">The sequence shown here is derived from an EMBL/GenBank/DDBJ whole genome shotgun (WGS) entry which is preliminary data.</text>
</comment>
<evidence type="ECO:0000313" key="1">
    <source>
        <dbReference type="EMBL" id="CDI59094.1"/>
    </source>
</evidence>
<organism evidence="1 2">
    <name type="scientific">Lactobacillus helveticus CIRM-BIA 951</name>
    <dbReference type="NCBI Taxonomy" id="1226334"/>
    <lineage>
        <taxon>Bacteria</taxon>
        <taxon>Bacillati</taxon>
        <taxon>Bacillota</taxon>
        <taxon>Bacilli</taxon>
        <taxon>Lactobacillales</taxon>
        <taxon>Lactobacillaceae</taxon>
        <taxon>Lactobacillus</taxon>
    </lineage>
</organism>
<dbReference type="AlphaFoldDB" id="U6F7Y4"/>
<name>U6F7Y4_LACHE</name>
<dbReference type="Gene3D" id="3.40.50.720">
    <property type="entry name" value="NAD(P)-binding Rossmann-like Domain"/>
    <property type="match status" value="1"/>
</dbReference>
<accession>U6F7Y4</accession>